<dbReference type="RefSeq" id="WP_317021874.1">
    <property type="nucleotide sequence ID" value="NZ_CP136513.1"/>
</dbReference>
<evidence type="ECO:0008006" key="3">
    <source>
        <dbReference type="Google" id="ProtNLM"/>
    </source>
</evidence>
<evidence type="ECO:0000313" key="1">
    <source>
        <dbReference type="EMBL" id="WOD19852.1"/>
    </source>
</evidence>
<name>A0ABZ0EUC8_9BURK</name>
<gene>
    <name evidence="1" type="ORF">RW095_26955</name>
</gene>
<dbReference type="EMBL" id="CP136513">
    <property type="protein sequence ID" value="WOD19852.1"/>
    <property type="molecule type" value="Genomic_DNA"/>
</dbReference>
<organism evidence="1 2">
    <name type="scientific">Paraburkholderia kirstenboschensis</name>
    <dbReference type="NCBI Taxonomy" id="1245436"/>
    <lineage>
        <taxon>Bacteria</taxon>
        <taxon>Pseudomonadati</taxon>
        <taxon>Pseudomonadota</taxon>
        <taxon>Betaproteobacteria</taxon>
        <taxon>Burkholderiales</taxon>
        <taxon>Burkholderiaceae</taxon>
        <taxon>Paraburkholderia</taxon>
    </lineage>
</organism>
<protein>
    <recommendedName>
        <fullName evidence="3">Lipoprotein</fullName>
    </recommendedName>
</protein>
<proteinExistence type="predicted"/>
<accession>A0ABZ0EUC8</accession>
<keyword evidence="2" id="KW-1185">Reference proteome</keyword>
<dbReference type="PROSITE" id="PS51257">
    <property type="entry name" value="PROKAR_LIPOPROTEIN"/>
    <property type="match status" value="1"/>
</dbReference>
<reference evidence="1 2" key="1">
    <citation type="submission" date="2023-10" db="EMBL/GenBank/DDBJ databases">
        <title>Surface-active antibiotics is a multifunctional adaptation for post-fire microbes.</title>
        <authorList>
            <person name="Liu M.D."/>
            <person name="Du Y."/>
            <person name="Koupaei S.K."/>
            <person name="Kim N.R."/>
            <person name="Zhang W."/>
            <person name="Traxler M.F."/>
        </authorList>
    </citation>
    <scope>NUCLEOTIDE SEQUENCE [LARGE SCALE GENOMIC DNA]</scope>
    <source>
        <strain evidence="1 2">F3</strain>
    </source>
</reference>
<dbReference type="Proteomes" id="UP001302652">
    <property type="component" value="Chromosome 1"/>
</dbReference>
<sequence length="284" mass="29189">MTQKYSERRQRGITMFKKIAVFAFAALGLVACGGGGGGGSSAPAAKTMKLSLYGQPFTKSQAVSHARVVASASTPSSDAAATVQTLQDALAARGVPATVTAQVMDGTTLHQIVMGENNGLPPTPDQFKTDPSEYLIVNFQLDDMVTPSTDAAQAASISQFAQDLTVFTQRAAVSGKLVYAVLPIQTCDAPNGTGAAFGLMEAIRAAQNHSNLNTMGAIPFGVAFGGSQGNAIPTPELVHLGADCRTPDAYLLNMRTNAIADYIATLYKQATAPAPASGASATGT</sequence>
<evidence type="ECO:0000313" key="2">
    <source>
        <dbReference type="Proteomes" id="UP001302652"/>
    </source>
</evidence>